<sequence>MSYQAVLENRTPFRVLNIVLPDEEGQEVILIVVSASFVAGPDGMLLVAQEHTPVRTGDQYLQAATPARSSILREADLALSKAKVDVVLNGHAWAPEGRPTPRVPVLLSVGSIRKVLTVTGDRHRASALRGHALSMPVPFRSMPIVYERARGGSVFDDAGKLVGIDRRNPAGIGLELSGHAAARSSDPSVDSDAPNVEYADASLAGSVAGFGFVSRGWSPRLEQAGTFDGQWLDERWPFMPANFDKAHYQGSPPDQQCDSIAGETVTLRNLTPDGLWQFRLPKLDIPVLLTFTDRLKWTRPRMDTIVIDTDARRVDISLRLALRTLRDRGRLVEIFVGMPSRALLLARKSGKAYLDHRPVSMPPHAEPYVTL</sequence>
<evidence type="ECO:0000313" key="3">
    <source>
        <dbReference type="Proteomes" id="UP000219522"/>
    </source>
</evidence>
<evidence type="ECO:0000313" key="2">
    <source>
        <dbReference type="EMBL" id="SOE54331.1"/>
    </source>
</evidence>
<keyword evidence="3" id="KW-1185">Reference proteome</keyword>
<proteinExistence type="predicted"/>
<evidence type="ECO:0000259" key="1">
    <source>
        <dbReference type="Pfam" id="PF09937"/>
    </source>
</evidence>
<accession>A0A7Z7I356</accession>
<organism evidence="2 3">
    <name type="scientific">Caballeronia arationis</name>
    <dbReference type="NCBI Taxonomy" id="1777142"/>
    <lineage>
        <taxon>Bacteria</taxon>
        <taxon>Pseudomonadati</taxon>
        <taxon>Pseudomonadota</taxon>
        <taxon>Betaproteobacteria</taxon>
        <taxon>Burkholderiales</taxon>
        <taxon>Burkholderiaceae</taxon>
        <taxon>Caballeronia</taxon>
    </lineage>
</organism>
<name>A0A7Z7I356_9BURK</name>
<comment type="caution">
    <text evidence="2">The sequence shown here is derived from an EMBL/GenBank/DDBJ whole genome shotgun (WGS) entry which is preliminary data.</text>
</comment>
<gene>
    <name evidence="2" type="ORF">SAMN05446927_0805</name>
</gene>
<dbReference type="OrthoDB" id="237820at2"/>
<dbReference type="AlphaFoldDB" id="A0A7Z7I356"/>
<dbReference type="EMBL" id="OCSU01000001">
    <property type="protein sequence ID" value="SOE54331.1"/>
    <property type="molecule type" value="Genomic_DNA"/>
</dbReference>
<feature type="domain" description="DUF2169" evidence="1">
    <location>
        <begin position="24"/>
        <end position="318"/>
    </location>
</feature>
<dbReference type="Pfam" id="PF09937">
    <property type="entry name" value="DUF2169"/>
    <property type="match status" value="1"/>
</dbReference>
<protein>
    <recommendedName>
        <fullName evidence="1">DUF2169 domain-containing protein</fullName>
    </recommendedName>
</protein>
<reference evidence="2 3" key="1">
    <citation type="submission" date="2017-09" db="EMBL/GenBank/DDBJ databases">
        <authorList>
            <person name="Varghese N."/>
            <person name="Submissions S."/>
        </authorList>
    </citation>
    <scope>NUCLEOTIDE SEQUENCE [LARGE SCALE GENOMIC DNA]</scope>
    <source>
        <strain evidence="2 3">OK806</strain>
    </source>
</reference>
<dbReference type="Proteomes" id="UP000219522">
    <property type="component" value="Unassembled WGS sequence"/>
</dbReference>
<dbReference type="RefSeq" id="WP_087135476.1">
    <property type="nucleotide sequence ID" value="NZ_FCOG02000186.1"/>
</dbReference>
<dbReference type="InterPro" id="IPR018683">
    <property type="entry name" value="DUF2169"/>
</dbReference>